<dbReference type="Proteomes" id="UP001165488">
    <property type="component" value="Unassembled WGS sequence"/>
</dbReference>
<gene>
    <name evidence="1" type="ORF">MM236_01060</name>
</gene>
<protein>
    <submittedName>
        <fullName evidence="1">Uncharacterized protein</fullName>
    </submittedName>
</protein>
<accession>A0ABS9UK58</accession>
<name>A0ABS9UK58_9BACT</name>
<proteinExistence type="predicted"/>
<organism evidence="1 2">
    <name type="scientific">Belliella calami</name>
    <dbReference type="NCBI Taxonomy" id="2923436"/>
    <lineage>
        <taxon>Bacteria</taxon>
        <taxon>Pseudomonadati</taxon>
        <taxon>Bacteroidota</taxon>
        <taxon>Cytophagia</taxon>
        <taxon>Cytophagales</taxon>
        <taxon>Cyclobacteriaceae</taxon>
        <taxon>Belliella</taxon>
    </lineage>
</organism>
<dbReference type="EMBL" id="JAKZGS010000001">
    <property type="protein sequence ID" value="MCH7396550.1"/>
    <property type="molecule type" value="Genomic_DNA"/>
</dbReference>
<comment type="caution">
    <text evidence="1">The sequence shown here is derived from an EMBL/GenBank/DDBJ whole genome shotgun (WGS) entry which is preliminary data.</text>
</comment>
<reference evidence="1" key="1">
    <citation type="submission" date="2022-03" db="EMBL/GenBank/DDBJ databases">
        <title>De novo assembled genomes of Belliella spp. (Cyclobacteriaceae) strains.</title>
        <authorList>
            <person name="Szabo A."/>
            <person name="Korponai K."/>
            <person name="Felfoldi T."/>
        </authorList>
    </citation>
    <scope>NUCLEOTIDE SEQUENCE</scope>
    <source>
        <strain evidence="1">DSM 107340</strain>
    </source>
</reference>
<keyword evidence="2" id="KW-1185">Reference proteome</keyword>
<sequence length="135" mass="15756">MKTNNDFKYDLKVGQQKENELASILSDSTLEVKYDRYSNNLFFIEFYKKLKNGKYKRTGLSKTEANYYALCKSNSFLIIPTSTLKNFLKSIFEEKKKVGFKLKDMVMITGTYAVGIIIDLTELNNYLLKERETNI</sequence>
<evidence type="ECO:0000313" key="1">
    <source>
        <dbReference type="EMBL" id="MCH7396550.1"/>
    </source>
</evidence>
<evidence type="ECO:0000313" key="2">
    <source>
        <dbReference type="Proteomes" id="UP001165488"/>
    </source>
</evidence>
<dbReference type="RefSeq" id="WP_241273071.1">
    <property type="nucleotide sequence ID" value="NZ_JAKZGS010000001.1"/>
</dbReference>